<dbReference type="PIRSF" id="PIRSF000097">
    <property type="entry name" value="AKR"/>
    <property type="match status" value="1"/>
</dbReference>
<proteinExistence type="inferred from homology"/>
<accession>A0ABS2DRV5</accession>
<evidence type="ECO:0000256" key="3">
    <source>
        <dbReference type="ARBA" id="ARBA00023002"/>
    </source>
</evidence>
<gene>
    <name evidence="5" type="ORF">H6A60_06030</name>
</gene>
<dbReference type="Pfam" id="PF00248">
    <property type="entry name" value="Aldo_ket_red"/>
    <property type="match status" value="1"/>
</dbReference>
<dbReference type="PRINTS" id="PR00069">
    <property type="entry name" value="ALDKETRDTASE"/>
</dbReference>
<dbReference type="SUPFAM" id="SSF51430">
    <property type="entry name" value="NAD(P)-linked oxidoreductase"/>
    <property type="match status" value="1"/>
</dbReference>
<dbReference type="EMBL" id="JACJJC010000007">
    <property type="protein sequence ID" value="MBM6704044.1"/>
    <property type="molecule type" value="Genomic_DNA"/>
</dbReference>
<evidence type="ECO:0000313" key="5">
    <source>
        <dbReference type="EMBL" id="MBM6704044.1"/>
    </source>
</evidence>
<protein>
    <submittedName>
        <fullName evidence="5">Aldo/keto reductase</fullName>
    </submittedName>
</protein>
<keyword evidence="2" id="KW-0521">NADP</keyword>
<dbReference type="RefSeq" id="WP_205102508.1">
    <property type="nucleotide sequence ID" value="NZ_JACJJC010000007.1"/>
</dbReference>
<comment type="similarity">
    <text evidence="1">Belongs to the aldo/keto reductase family.</text>
</comment>
<sequence>MTKSLTKFTKLSNGVEMPTVGFGTWQIPLNENFKSTIQTAIQLGYRHFDTAQIYNNSVLMGEAIRESGIPRSEFFITSKVWASHRSYESAKEAFEQVRTQLQLDYLDLLLIHWPASQGEPMVWQAQNAGTWRAFEELYKDGLVRAIGVANFLPHHLVPLLARAKITPMVNQLECHPGYTQAAAVRFSEERGMRVQAWSPLGRGALIRHPHLLRIAEAHGVTTAQVALRWAVQNGLMPIPKATELQHQRENLDIFDFELTPEEVDELTRLPQAAFSGLHPDTVTF</sequence>
<evidence type="ECO:0000259" key="4">
    <source>
        <dbReference type="Pfam" id="PF00248"/>
    </source>
</evidence>
<comment type="caution">
    <text evidence="5">The sequence shown here is derived from an EMBL/GenBank/DDBJ whole genome shotgun (WGS) entry which is preliminary data.</text>
</comment>
<dbReference type="InterPro" id="IPR036812">
    <property type="entry name" value="NAD(P)_OxRdtase_dom_sf"/>
</dbReference>
<dbReference type="InterPro" id="IPR023210">
    <property type="entry name" value="NADP_OxRdtase_dom"/>
</dbReference>
<evidence type="ECO:0000256" key="1">
    <source>
        <dbReference type="ARBA" id="ARBA00007905"/>
    </source>
</evidence>
<keyword evidence="6" id="KW-1185">Reference proteome</keyword>
<keyword evidence="3" id="KW-0560">Oxidoreductase</keyword>
<dbReference type="Proteomes" id="UP000715095">
    <property type="component" value="Unassembled WGS sequence"/>
</dbReference>
<dbReference type="Gene3D" id="3.20.20.100">
    <property type="entry name" value="NADP-dependent oxidoreductase domain"/>
    <property type="match status" value="1"/>
</dbReference>
<evidence type="ECO:0000256" key="2">
    <source>
        <dbReference type="ARBA" id="ARBA00022857"/>
    </source>
</evidence>
<name>A0ABS2DRV5_9BURK</name>
<organism evidence="5 6">
    <name type="scientific">Sutterella massiliensis</name>
    <dbReference type="NCBI Taxonomy" id="1816689"/>
    <lineage>
        <taxon>Bacteria</taxon>
        <taxon>Pseudomonadati</taxon>
        <taxon>Pseudomonadota</taxon>
        <taxon>Betaproteobacteria</taxon>
        <taxon>Burkholderiales</taxon>
        <taxon>Sutterellaceae</taxon>
        <taxon>Sutterella</taxon>
    </lineage>
</organism>
<dbReference type="PANTHER" id="PTHR43827">
    <property type="entry name" value="2,5-DIKETO-D-GLUCONIC ACID REDUCTASE"/>
    <property type="match status" value="1"/>
</dbReference>
<feature type="domain" description="NADP-dependent oxidoreductase" evidence="4">
    <location>
        <begin position="20"/>
        <end position="268"/>
    </location>
</feature>
<dbReference type="CDD" id="cd19071">
    <property type="entry name" value="AKR_AKR1-5-like"/>
    <property type="match status" value="1"/>
</dbReference>
<dbReference type="InterPro" id="IPR020471">
    <property type="entry name" value="AKR"/>
</dbReference>
<reference evidence="5 6" key="1">
    <citation type="journal article" date="2021" name="Sci. Rep.">
        <title>The distribution of antibiotic resistance genes in chicken gut microbiota commensals.</title>
        <authorList>
            <person name="Juricova H."/>
            <person name="Matiasovicova J."/>
            <person name="Kubasova T."/>
            <person name="Cejkova D."/>
            <person name="Rychlik I."/>
        </authorList>
    </citation>
    <scope>NUCLEOTIDE SEQUENCE [LARGE SCALE GENOMIC DNA]</scope>
    <source>
        <strain evidence="5 6">An829</strain>
    </source>
</reference>
<dbReference type="PANTHER" id="PTHR43827:SF3">
    <property type="entry name" value="NADP-DEPENDENT OXIDOREDUCTASE DOMAIN-CONTAINING PROTEIN"/>
    <property type="match status" value="1"/>
</dbReference>
<evidence type="ECO:0000313" key="6">
    <source>
        <dbReference type="Proteomes" id="UP000715095"/>
    </source>
</evidence>